<dbReference type="PANTHER" id="PTHR24093:SF513">
    <property type="entry name" value="CATION-TRANSPORTING ATPASE I-RELATED"/>
    <property type="match status" value="1"/>
</dbReference>
<dbReference type="SUPFAM" id="SSF56784">
    <property type="entry name" value="HAD-like"/>
    <property type="match status" value="1"/>
</dbReference>
<evidence type="ECO:0000256" key="4">
    <source>
        <dbReference type="ARBA" id="ARBA00022723"/>
    </source>
</evidence>
<dbReference type="SFLD" id="SFLDS00003">
    <property type="entry name" value="Haloacid_Dehalogenase"/>
    <property type="match status" value="1"/>
</dbReference>
<comment type="subcellular location">
    <subcellularLocation>
        <location evidence="1">Membrane</location>
        <topology evidence="1">Multi-pass membrane protein</topology>
    </subcellularLocation>
</comment>
<feature type="transmembrane region" description="Helical" evidence="11">
    <location>
        <begin position="655"/>
        <end position="678"/>
    </location>
</feature>
<name>A0A0R1QVP1_9LACO</name>
<dbReference type="Gene3D" id="1.20.1110.10">
    <property type="entry name" value="Calcium-transporting ATPase, transmembrane domain"/>
    <property type="match status" value="1"/>
</dbReference>
<dbReference type="PRINTS" id="PR00120">
    <property type="entry name" value="HATPASE"/>
</dbReference>
<evidence type="ECO:0000256" key="3">
    <source>
        <dbReference type="ARBA" id="ARBA00022692"/>
    </source>
</evidence>
<keyword evidence="9 11" id="KW-1133">Transmembrane helix</keyword>
<dbReference type="SFLD" id="SFLDG00002">
    <property type="entry name" value="C1.7:_P-type_atpase_like"/>
    <property type="match status" value="1"/>
</dbReference>
<feature type="transmembrane region" description="Helical" evidence="11">
    <location>
        <begin position="684"/>
        <end position="704"/>
    </location>
</feature>
<evidence type="ECO:0000313" key="13">
    <source>
        <dbReference type="EMBL" id="KRL46325.1"/>
    </source>
</evidence>
<gene>
    <name evidence="13" type="ORF">FD01_GL000467</name>
</gene>
<dbReference type="EMBL" id="AZEU01000108">
    <property type="protein sequence ID" value="KRL46325.1"/>
    <property type="molecule type" value="Genomic_DNA"/>
</dbReference>
<dbReference type="Gene3D" id="3.40.1110.10">
    <property type="entry name" value="Calcium-transporting ATPase, cytoplasmic domain N"/>
    <property type="match status" value="1"/>
</dbReference>
<keyword evidence="3 11" id="KW-0812">Transmembrane</keyword>
<dbReference type="Pfam" id="PF00702">
    <property type="entry name" value="Hydrolase"/>
    <property type="match status" value="1"/>
</dbReference>
<evidence type="ECO:0000259" key="12">
    <source>
        <dbReference type="SMART" id="SM00831"/>
    </source>
</evidence>
<evidence type="ECO:0000256" key="5">
    <source>
        <dbReference type="ARBA" id="ARBA00022741"/>
    </source>
</evidence>
<feature type="transmembrane region" description="Helical" evidence="11">
    <location>
        <begin position="796"/>
        <end position="822"/>
    </location>
</feature>
<dbReference type="PRINTS" id="PR00119">
    <property type="entry name" value="CATATPASE"/>
</dbReference>
<evidence type="ECO:0000256" key="6">
    <source>
        <dbReference type="ARBA" id="ARBA00022840"/>
    </source>
</evidence>
<dbReference type="InterPro" id="IPR059000">
    <property type="entry name" value="ATPase_P-type_domA"/>
</dbReference>
<comment type="similarity">
    <text evidence="2">Belongs to the cation transport ATPase (P-type) (TC 3.A.3) family. Type IIA subfamily.</text>
</comment>
<dbReference type="GO" id="GO:0005524">
    <property type="term" value="F:ATP binding"/>
    <property type="evidence" value="ECO:0007669"/>
    <property type="project" value="UniProtKB-KW"/>
</dbReference>
<keyword evidence="5" id="KW-0547">Nucleotide-binding</keyword>
<dbReference type="InterPro" id="IPR001757">
    <property type="entry name" value="P_typ_ATPase"/>
</dbReference>
<dbReference type="SMART" id="SM00831">
    <property type="entry name" value="Cation_ATPase_N"/>
    <property type="match status" value="1"/>
</dbReference>
<dbReference type="RefSeq" id="WP_056963150.1">
    <property type="nucleotide sequence ID" value="NZ_AZEU01000108.1"/>
</dbReference>
<feature type="transmembrane region" description="Helical" evidence="11">
    <location>
        <begin position="828"/>
        <end position="845"/>
    </location>
</feature>
<evidence type="ECO:0000256" key="7">
    <source>
        <dbReference type="ARBA" id="ARBA00022842"/>
    </source>
</evidence>
<evidence type="ECO:0000256" key="9">
    <source>
        <dbReference type="ARBA" id="ARBA00022989"/>
    </source>
</evidence>
<feature type="transmembrane region" description="Helical" evidence="11">
    <location>
        <begin position="243"/>
        <end position="263"/>
    </location>
</feature>
<dbReference type="Pfam" id="PF00689">
    <property type="entry name" value="Cation_ATPase_C"/>
    <property type="match status" value="1"/>
</dbReference>
<keyword evidence="10 11" id="KW-0472">Membrane</keyword>
<dbReference type="GO" id="GO:0016887">
    <property type="term" value="F:ATP hydrolysis activity"/>
    <property type="evidence" value="ECO:0007669"/>
    <property type="project" value="InterPro"/>
</dbReference>
<dbReference type="NCBIfam" id="TIGR01494">
    <property type="entry name" value="ATPase_P-type"/>
    <property type="match status" value="2"/>
</dbReference>
<evidence type="ECO:0000256" key="8">
    <source>
        <dbReference type="ARBA" id="ARBA00022967"/>
    </source>
</evidence>
<dbReference type="PATRIC" id="fig|1423769.4.peg.499"/>
<protein>
    <submittedName>
        <fullName evidence="13">Calcium-transporting ATPase</fullName>
    </submittedName>
</protein>
<organism evidence="13 14">
    <name type="scientific">Lacticaseibacillus manihotivorans DSM 13343 = JCM 12514</name>
    <dbReference type="NCBI Taxonomy" id="1423769"/>
    <lineage>
        <taxon>Bacteria</taxon>
        <taxon>Bacillati</taxon>
        <taxon>Bacillota</taxon>
        <taxon>Bacilli</taxon>
        <taxon>Lactobacillales</taxon>
        <taxon>Lactobacillaceae</taxon>
        <taxon>Lacticaseibacillus</taxon>
    </lineage>
</organism>
<keyword evidence="4" id="KW-0479">Metal-binding</keyword>
<feature type="transmembrane region" description="Helical" evidence="11">
    <location>
        <begin position="725"/>
        <end position="747"/>
    </location>
</feature>
<proteinExistence type="inferred from homology"/>
<dbReference type="InterPro" id="IPR008250">
    <property type="entry name" value="ATPase_P-typ_transduc_dom_A_sf"/>
</dbReference>
<reference evidence="13 14" key="1">
    <citation type="journal article" date="2015" name="Genome Announc.">
        <title>Expanding the biotechnology potential of lactobacilli through comparative genomics of 213 strains and associated genera.</title>
        <authorList>
            <person name="Sun Z."/>
            <person name="Harris H.M."/>
            <person name="McCann A."/>
            <person name="Guo C."/>
            <person name="Argimon S."/>
            <person name="Zhang W."/>
            <person name="Yang X."/>
            <person name="Jeffery I.B."/>
            <person name="Cooney J.C."/>
            <person name="Kagawa T.F."/>
            <person name="Liu W."/>
            <person name="Song Y."/>
            <person name="Salvetti E."/>
            <person name="Wrobel A."/>
            <person name="Rasinkangas P."/>
            <person name="Parkhill J."/>
            <person name="Rea M.C."/>
            <person name="O'Sullivan O."/>
            <person name="Ritari J."/>
            <person name="Douillard F.P."/>
            <person name="Paul Ross R."/>
            <person name="Yang R."/>
            <person name="Briner A.E."/>
            <person name="Felis G.E."/>
            <person name="de Vos W.M."/>
            <person name="Barrangou R."/>
            <person name="Klaenhammer T.R."/>
            <person name="Caufield P.W."/>
            <person name="Cui Y."/>
            <person name="Zhang H."/>
            <person name="O'Toole P.W."/>
        </authorList>
    </citation>
    <scope>NUCLEOTIDE SEQUENCE [LARGE SCALE GENOMIC DNA]</scope>
    <source>
        <strain evidence="13 14">DSM 13343</strain>
    </source>
</reference>
<dbReference type="OrthoDB" id="9760364at2"/>
<dbReference type="PANTHER" id="PTHR24093">
    <property type="entry name" value="CATION TRANSPORTING ATPASE"/>
    <property type="match status" value="1"/>
</dbReference>
<dbReference type="SUPFAM" id="SSF81665">
    <property type="entry name" value="Calcium ATPase, transmembrane domain M"/>
    <property type="match status" value="1"/>
</dbReference>
<dbReference type="Proteomes" id="UP000051790">
    <property type="component" value="Unassembled WGS sequence"/>
</dbReference>
<comment type="caution">
    <text evidence="13">The sequence shown here is derived from an EMBL/GenBank/DDBJ whole genome shotgun (WGS) entry which is preliminary data.</text>
</comment>
<dbReference type="SUPFAM" id="SSF81653">
    <property type="entry name" value="Calcium ATPase, transduction domain A"/>
    <property type="match status" value="1"/>
</dbReference>
<dbReference type="Gene3D" id="2.70.150.10">
    <property type="entry name" value="Calcium-transporting ATPase, cytoplasmic transduction domain A"/>
    <property type="match status" value="1"/>
</dbReference>
<dbReference type="InterPro" id="IPR006068">
    <property type="entry name" value="ATPase_P-typ_cation-transptr_C"/>
</dbReference>
<dbReference type="InterPro" id="IPR023298">
    <property type="entry name" value="ATPase_P-typ_TM_dom_sf"/>
</dbReference>
<evidence type="ECO:0000256" key="2">
    <source>
        <dbReference type="ARBA" id="ARBA00005675"/>
    </source>
</evidence>
<dbReference type="GO" id="GO:0046872">
    <property type="term" value="F:metal ion binding"/>
    <property type="evidence" value="ECO:0007669"/>
    <property type="project" value="UniProtKB-KW"/>
</dbReference>
<feature type="transmembrane region" description="Helical" evidence="11">
    <location>
        <begin position="753"/>
        <end position="775"/>
    </location>
</feature>
<dbReference type="Gene3D" id="3.40.50.1000">
    <property type="entry name" value="HAD superfamily/HAD-like"/>
    <property type="match status" value="1"/>
</dbReference>
<dbReference type="InterPro" id="IPR004014">
    <property type="entry name" value="ATPase_P-typ_cation-transptr_N"/>
</dbReference>
<evidence type="ECO:0000313" key="14">
    <source>
        <dbReference type="Proteomes" id="UP000051790"/>
    </source>
</evidence>
<dbReference type="Pfam" id="PF00122">
    <property type="entry name" value="E1-E2_ATPase"/>
    <property type="match status" value="1"/>
</dbReference>
<dbReference type="InterPro" id="IPR023299">
    <property type="entry name" value="ATPase_P-typ_cyto_dom_N"/>
</dbReference>
<feature type="transmembrane region" description="Helical" evidence="11">
    <location>
        <begin position="269"/>
        <end position="293"/>
    </location>
</feature>
<keyword evidence="8" id="KW-1278">Translocase</keyword>
<keyword evidence="6" id="KW-0067">ATP-binding</keyword>
<accession>A0A0R1QVP1</accession>
<dbReference type="SFLD" id="SFLDF00027">
    <property type="entry name" value="p-type_atpase"/>
    <property type="match status" value="1"/>
</dbReference>
<dbReference type="FunFam" id="3.40.50.1000:FF:000028">
    <property type="entry name" value="Calcium-transporting P-type ATPase, putative"/>
    <property type="match status" value="1"/>
</dbReference>
<dbReference type="PROSITE" id="PS00154">
    <property type="entry name" value="ATPASE_E1_E2"/>
    <property type="match status" value="1"/>
</dbReference>
<feature type="domain" description="Cation-transporting P-type ATPase N-terminal" evidence="12">
    <location>
        <begin position="7"/>
        <end position="81"/>
    </location>
</feature>
<feature type="transmembrane region" description="Helical" evidence="11">
    <location>
        <begin position="64"/>
        <end position="81"/>
    </location>
</feature>
<dbReference type="GO" id="GO:0005886">
    <property type="term" value="C:plasma membrane"/>
    <property type="evidence" value="ECO:0007669"/>
    <property type="project" value="TreeGrafter"/>
</dbReference>
<dbReference type="InterPro" id="IPR018303">
    <property type="entry name" value="ATPase_P-typ_P_site"/>
</dbReference>
<dbReference type="InterPro" id="IPR036412">
    <property type="entry name" value="HAD-like_sf"/>
</dbReference>
<feature type="transmembrane region" description="Helical" evidence="11">
    <location>
        <begin position="87"/>
        <end position="106"/>
    </location>
</feature>
<dbReference type="InterPro" id="IPR044492">
    <property type="entry name" value="P_typ_ATPase_HD_dom"/>
</dbReference>
<keyword evidence="14" id="KW-1185">Reference proteome</keyword>
<evidence type="ECO:0000256" key="11">
    <source>
        <dbReference type="SAM" id="Phobius"/>
    </source>
</evidence>
<evidence type="ECO:0000256" key="10">
    <source>
        <dbReference type="ARBA" id="ARBA00023136"/>
    </source>
</evidence>
<keyword evidence="7" id="KW-0460">Magnesium</keyword>
<dbReference type="GO" id="GO:0005388">
    <property type="term" value="F:P-type calcium transporter activity"/>
    <property type="evidence" value="ECO:0007669"/>
    <property type="project" value="TreeGrafter"/>
</dbReference>
<dbReference type="InterPro" id="IPR023214">
    <property type="entry name" value="HAD_sf"/>
</dbReference>
<sequence>MTRVNEEWFQTTPQDIATQFDSSPTDGLQPEHLSKYRERYGENILLEAPRPNIIQRIIRHLSDVTSLVLLFAVGLSVYLALTADSGWFKPIIIGGIVVLNVGLSLYQEGRAERALASLKAMNEQTAIVIREGNPMVVPANRIVPGDLLQLKAGDTVPADARIVQATALSVEEAMLTGESEPVEKSTEDPALFSGTAILTGNTTALVVGTGMKTEIGQIASMLNTTHAVKTPLAERLDQLGKRLSLVAVVGGVITILLAVLMYQESVSESLMLGVGLAIAAVPESLPVIVTLSMTAGVQKMAKQNAIVRRITAVETIGNVTVIASDKTGTLTQNKMTATHFWPGQGPVLDLRVADVPESNDLALWGLANGATLGNDGEILGSPTDVAVYRFAATVLNLSQVLSAYPQIAEDPFDSTKKRMATLHRHNGRWLVVVKGAYDRLDLVASRKESQQRHDEMATQGLRILATGVKWFDQDPGADWLNQLDQLTLVGLIGIMDPPRQEVPEAIYTAQQAGIRTVMITGDHLQTASAIATRIGILHAGERAIAGAQLAALSDSELTDQIGEIRVFARTTPADKLRIVKCWQAQGEVVAMTGDGVNDAPALRQADVGVAMGITGTDVAKNTADIVLTDDNFATIVQAVRQGRTVYQNITKAVEFLVSVNFAQIFTMITAVLLGWGGILSAEQMLIVNVLADGIPGFFISREVAETGVMRMSPVNRQTSIWQAGLGKRVAVRTTTYVVLILGIYALGRFQWDGGQALGMTMLFFVLAMGSILDLFPIKSRRRLDWQNFTANRPLTLSVVGILLGLLIIGNVPVLGQAIGLVALTAGQWRIVLVTCLLPMLVVESYKRVQHTNELKHWVTATE</sequence>
<dbReference type="AlphaFoldDB" id="A0A0R1QVP1"/>
<dbReference type="Pfam" id="PF00690">
    <property type="entry name" value="Cation_ATPase_N"/>
    <property type="match status" value="1"/>
</dbReference>
<evidence type="ECO:0000256" key="1">
    <source>
        <dbReference type="ARBA" id="ARBA00004141"/>
    </source>
</evidence>